<protein>
    <submittedName>
        <fullName evidence="1">Uncharacterized protein</fullName>
    </submittedName>
</protein>
<keyword evidence="2" id="KW-1185">Reference proteome</keyword>
<reference evidence="1" key="1">
    <citation type="submission" date="2023-10" db="EMBL/GenBank/DDBJ databases">
        <authorList>
            <person name="Rodriguez Cubillos JULIANA M."/>
            <person name="De Vega J."/>
        </authorList>
    </citation>
    <scope>NUCLEOTIDE SEQUENCE</scope>
</reference>
<gene>
    <name evidence="1" type="ORF">MILVUS5_LOCUS7521</name>
</gene>
<accession>A0ACB0IX10</accession>
<dbReference type="Proteomes" id="UP001177021">
    <property type="component" value="Unassembled WGS sequence"/>
</dbReference>
<evidence type="ECO:0000313" key="2">
    <source>
        <dbReference type="Proteomes" id="UP001177021"/>
    </source>
</evidence>
<name>A0ACB0IX10_TRIPR</name>
<sequence>MFHTHIREGEIYIFANLNASVNVMPIRTTSHGYHLTFNEFSKVKKTFFIQDVIKDYKFEKPEDIPEVKILSHSDMLAHEDHVLSITPKATIGGLAVTDVPATYVVLGTIKEVVLESGWWYGSCCRCMQKVIPSDGVYLCQACNRHNLQVIPRYRFDIKVDDSNNSGTFNVFDKAARGFFRVSCSDMVLSQGTSIAAKDNIPSAISAIVNKSFLFMIDVKHNNINETAKNYIVKRMFDDPVLIGKFGANEIDY</sequence>
<evidence type="ECO:0000313" key="1">
    <source>
        <dbReference type="EMBL" id="CAJ2637131.1"/>
    </source>
</evidence>
<proteinExistence type="predicted"/>
<comment type="caution">
    <text evidence="1">The sequence shown here is derived from an EMBL/GenBank/DDBJ whole genome shotgun (WGS) entry which is preliminary data.</text>
</comment>
<dbReference type="EMBL" id="CASHSV030000013">
    <property type="protein sequence ID" value="CAJ2637131.1"/>
    <property type="molecule type" value="Genomic_DNA"/>
</dbReference>
<organism evidence="1 2">
    <name type="scientific">Trifolium pratense</name>
    <name type="common">Red clover</name>
    <dbReference type="NCBI Taxonomy" id="57577"/>
    <lineage>
        <taxon>Eukaryota</taxon>
        <taxon>Viridiplantae</taxon>
        <taxon>Streptophyta</taxon>
        <taxon>Embryophyta</taxon>
        <taxon>Tracheophyta</taxon>
        <taxon>Spermatophyta</taxon>
        <taxon>Magnoliopsida</taxon>
        <taxon>eudicotyledons</taxon>
        <taxon>Gunneridae</taxon>
        <taxon>Pentapetalae</taxon>
        <taxon>rosids</taxon>
        <taxon>fabids</taxon>
        <taxon>Fabales</taxon>
        <taxon>Fabaceae</taxon>
        <taxon>Papilionoideae</taxon>
        <taxon>50 kb inversion clade</taxon>
        <taxon>NPAAA clade</taxon>
        <taxon>Hologalegina</taxon>
        <taxon>IRL clade</taxon>
        <taxon>Trifolieae</taxon>
        <taxon>Trifolium</taxon>
    </lineage>
</organism>